<evidence type="ECO:0000256" key="15">
    <source>
        <dbReference type="ARBA" id="ARBA00049902"/>
    </source>
</evidence>
<evidence type="ECO:0000313" key="20">
    <source>
        <dbReference type="EMBL" id="QGS08941.1"/>
    </source>
</evidence>
<keyword evidence="21" id="KW-1185">Reference proteome</keyword>
<dbReference type="GO" id="GO:0030288">
    <property type="term" value="C:outer membrane-bounded periplasmic space"/>
    <property type="evidence" value="ECO:0007669"/>
    <property type="project" value="TreeGrafter"/>
</dbReference>
<dbReference type="InterPro" id="IPR001460">
    <property type="entry name" value="PCN-bd_Tpept"/>
</dbReference>
<evidence type="ECO:0000256" key="12">
    <source>
        <dbReference type="ARBA" id="ARBA00023268"/>
    </source>
</evidence>
<keyword evidence="11 17" id="KW-0472">Membrane</keyword>
<dbReference type="GO" id="GO:0071555">
    <property type="term" value="P:cell wall organization"/>
    <property type="evidence" value="ECO:0007669"/>
    <property type="project" value="UniProtKB-KW"/>
</dbReference>
<keyword evidence="9" id="KW-0573">Peptidoglycan synthesis</keyword>
<dbReference type="InterPro" id="IPR050396">
    <property type="entry name" value="Glycosyltr_51/Transpeptidase"/>
</dbReference>
<evidence type="ECO:0000256" key="9">
    <source>
        <dbReference type="ARBA" id="ARBA00022984"/>
    </source>
</evidence>
<evidence type="ECO:0000256" key="4">
    <source>
        <dbReference type="ARBA" id="ARBA00022676"/>
    </source>
</evidence>
<dbReference type="InterPro" id="IPR012338">
    <property type="entry name" value="Beta-lactam/transpept-like"/>
</dbReference>
<dbReference type="SUPFAM" id="SSF53955">
    <property type="entry name" value="Lysozyme-like"/>
    <property type="match status" value="1"/>
</dbReference>
<dbReference type="InterPro" id="IPR023346">
    <property type="entry name" value="Lysozyme-like_dom_sf"/>
</dbReference>
<comment type="catalytic activity">
    <reaction evidence="14">
        <text>Preferential cleavage: (Ac)2-L-Lys-D-Ala-|-D-Ala. Also transpeptidation of peptidyl-alanyl moieties that are N-acyl substituents of D-alanine.</text>
        <dbReference type="EC" id="3.4.16.4"/>
    </reaction>
</comment>
<feature type="domain" description="Penicillin-binding protein transpeptidase" evidence="18">
    <location>
        <begin position="380"/>
        <end position="615"/>
    </location>
</feature>
<feature type="region of interest" description="Disordered" evidence="16">
    <location>
        <begin position="724"/>
        <end position="757"/>
    </location>
</feature>
<keyword evidence="8" id="KW-0133">Cell shape</keyword>
<keyword evidence="5" id="KW-0808">Transferase</keyword>
<evidence type="ECO:0000313" key="21">
    <source>
        <dbReference type="Proteomes" id="UP000425411"/>
    </source>
</evidence>
<evidence type="ECO:0000256" key="10">
    <source>
        <dbReference type="ARBA" id="ARBA00022989"/>
    </source>
</evidence>
<dbReference type="GO" id="GO:0008360">
    <property type="term" value="P:regulation of cell shape"/>
    <property type="evidence" value="ECO:0007669"/>
    <property type="project" value="UniProtKB-KW"/>
</dbReference>
<dbReference type="Proteomes" id="UP000425411">
    <property type="component" value="Chromosome"/>
</dbReference>
<keyword evidence="12" id="KW-0511">Multifunctional enzyme</keyword>
<dbReference type="GO" id="GO:0006508">
    <property type="term" value="P:proteolysis"/>
    <property type="evidence" value="ECO:0007669"/>
    <property type="project" value="UniProtKB-KW"/>
</dbReference>
<evidence type="ECO:0000256" key="3">
    <source>
        <dbReference type="ARBA" id="ARBA00022670"/>
    </source>
</evidence>
<accession>A0AAP9HDJ4</accession>
<evidence type="ECO:0000256" key="1">
    <source>
        <dbReference type="ARBA" id="ARBA00022475"/>
    </source>
</evidence>
<keyword evidence="3" id="KW-0645">Protease</keyword>
<evidence type="ECO:0000256" key="13">
    <source>
        <dbReference type="ARBA" id="ARBA00023316"/>
    </source>
</evidence>
<evidence type="ECO:0000256" key="14">
    <source>
        <dbReference type="ARBA" id="ARBA00034000"/>
    </source>
</evidence>
<gene>
    <name evidence="20" type="ORF">FOC49_03090</name>
</gene>
<dbReference type="Pfam" id="PF00912">
    <property type="entry name" value="Transgly"/>
    <property type="match status" value="1"/>
</dbReference>
<keyword evidence="13" id="KW-0961">Cell wall biogenesis/degradation</keyword>
<sequence length="757" mass="84974">MEKKKIRTSFLRIFLLILAIFISFGAGIALGFVGGLVKDQPVLDQKEMKEQINNISKNSEVYFGTGEKLGTLNSELIRKTVNYEDLGENVKNATIASEDSDFYSNNGVEIFGLIRAVYSEVTGAHTSGGSTITQQLVKNQLLDNSRSYERKAKEILLALRVDNHFSKKEILENYLNVASFGKNSLGQNISGIETAAQGVFGIRAKDLNIAQAAYLVGFVQSPYRYTPFDNAGNIRPDEELQAGIERQKYVLSRMKANNFINSSQYKEALDFDIKGSFTKQKVEEYTEYPYIRDEVTASVAEILAEQTAVKNNRLQQFRNNATYRAELIEKSKTKFITGGYKVKTTLDKKLYDKLQETKKQFESYPASYQNGTTYPLEIGASVVENDTGKVLAFIGGMNYKKQQLNHATRTKRSPGSSIKPLLVYGPAIDKGYITPNSTILDKRFNYYGWTPENFTRTEYGYISARKALAQSLNLSTIRLYSAFVNEDPVKEYLEKMEFKGMTETDHTSLAASIGGMSYGVSVMENTSGFSTFANMGEHKKAYIIEEIRNNDNEIIYQANHTPIRVYNDSTSYLILNMLNDVINASYGTSADIAKQLNFSSKNLFVKTGTSEYYKDLWVVGGTKNITVGVWNGYDKPATIPSYDYAHRSWAAIMNAIYSYDSKLVSPDVAFTRPNSVIDFSINPYNNAKGSVSDMIPNGFVELTKEKTLAKLGFSIDKDLTFGEPKSIMEKNNKDKDDKDKDKNEESHSHSSHDDSDD</sequence>
<dbReference type="GO" id="GO:0009252">
    <property type="term" value="P:peptidoglycan biosynthetic process"/>
    <property type="evidence" value="ECO:0007669"/>
    <property type="project" value="UniProtKB-KW"/>
</dbReference>
<evidence type="ECO:0000256" key="2">
    <source>
        <dbReference type="ARBA" id="ARBA00022645"/>
    </source>
</evidence>
<dbReference type="PANTHER" id="PTHR32282:SF32">
    <property type="entry name" value="PENICILLIN-BINDING PROTEIN 2A"/>
    <property type="match status" value="1"/>
</dbReference>
<evidence type="ECO:0000256" key="8">
    <source>
        <dbReference type="ARBA" id="ARBA00022960"/>
    </source>
</evidence>
<evidence type="ECO:0000256" key="16">
    <source>
        <dbReference type="SAM" id="MobiDB-lite"/>
    </source>
</evidence>
<feature type="transmembrane region" description="Helical" evidence="17">
    <location>
        <begin position="12"/>
        <end position="37"/>
    </location>
</feature>
<reference evidence="20 21" key="1">
    <citation type="submission" date="2019-11" db="EMBL/GenBank/DDBJ databases">
        <title>FDA dAtabase for Regulatory Grade micrObial Sequences (FDA-ARGOS): Supporting development and validation of Infectious Disease Dx tests.</title>
        <authorList>
            <person name="Turner S."/>
            <person name="Byrd R."/>
            <person name="Tallon L."/>
            <person name="Sadzewicz L."/>
            <person name="Vavikolanu K."/>
            <person name="Mehta A."/>
            <person name="Aluvathingal J."/>
            <person name="Nadendla S."/>
            <person name="Myers T."/>
            <person name="Yan Y."/>
            <person name="Sichtig H."/>
        </authorList>
    </citation>
    <scope>NUCLEOTIDE SEQUENCE [LARGE SCALE GENOMIC DNA]</scope>
    <source>
        <strain evidence="20 21">FDAARGOS_741</strain>
    </source>
</reference>
<dbReference type="AlphaFoldDB" id="A0AAP9HDJ4"/>
<organism evidence="20 21">
    <name type="scientific">Gemella morbillorum</name>
    <dbReference type="NCBI Taxonomy" id="29391"/>
    <lineage>
        <taxon>Bacteria</taxon>
        <taxon>Bacillati</taxon>
        <taxon>Bacillota</taxon>
        <taxon>Bacilli</taxon>
        <taxon>Bacillales</taxon>
        <taxon>Gemellaceae</taxon>
        <taxon>Gemella</taxon>
    </lineage>
</organism>
<name>A0AAP9HDJ4_9BACL</name>
<evidence type="ECO:0000256" key="5">
    <source>
        <dbReference type="ARBA" id="ARBA00022679"/>
    </source>
</evidence>
<evidence type="ECO:0000256" key="17">
    <source>
        <dbReference type="SAM" id="Phobius"/>
    </source>
</evidence>
<dbReference type="Gene3D" id="3.40.710.10">
    <property type="entry name" value="DD-peptidase/beta-lactamase superfamily"/>
    <property type="match status" value="1"/>
</dbReference>
<evidence type="ECO:0000259" key="18">
    <source>
        <dbReference type="Pfam" id="PF00905"/>
    </source>
</evidence>
<dbReference type="SUPFAM" id="SSF56601">
    <property type="entry name" value="beta-lactamase/transpeptidase-like"/>
    <property type="match status" value="1"/>
</dbReference>
<dbReference type="PANTHER" id="PTHR32282">
    <property type="entry name" value="BINDING PROTEIN TRANSPEPTIDASE, PUTATIVE-RELATED"/>
    <property type="match status" value="1"/>
</dbReference>
<dbReference type="InterPro" id="IPR036950">
    <property type="entry name" value="PBP_transglycosylase"/>
</dbReference>
<keyword evidence="10 17" id="KW-1133">Transmembrane helix</keyword>
<keyword evidence="4" id="KW-0328">Glycosyltransferase</keyword>
<dbReference type="GO" id="GO:0008658">
    <property type="term" value="F:penicillin binding"/>
    <property type="evidence" value="ECO:0007669"/>
    <property type="project" value="InterPro"/>
</dbReference>
<dbReference type="Gene3D" id="1.10.3810.10">
    <property type="entry name" value="Biosynthetic peptidoglycan transglycosylase-like"/>
    <property type="match status" value="1"/>
</dbReference>
<keyword evidence="6 17" id="KW-0812">Transmembrane</keyword>
<evidence type="ECO:0000256" key="7">
    <source>
        <dbReference type="ARBA" id="ARBA00022801"/>
    </source>
</evidence>
<comment type="catalytic activity">
    <reaction evidence="15">
        <text>[GlcNAc-(1-&gt;4)-Mur2Ac(oyl-L-Ala-gamma-D-Glu-L-Lys-D-Ala-D-Ala)](n)-di-trans,octa-cis-undecaprenyl diphosphate + beta-D-GlcNAc-(1-&gt;4)-Mur2Ac(oyl-L-Ala-gamma-D-Glu-L-Lys-D-Ala-D-Ala)-di-trans,octa-cis-undecaprenyl diphosphate = [GlcNAc-(1-&gt;4)-Mur2Ac(oyl-L-Ala-gamma-D-Glu-L-Lys-D-Ala-D-Ala)](n+1)-di-trans,octa-cis-undecaprenyl diphosphate + di-trans,octa-cis-undecaprenyl diphosphate + H(+)</text>
        <dbReference type="Rhea" id="RHEA:23708"/>
        <dbReference type="Rhea" id="RHEA-COMP:9602"/>
        <dbReference type="Rhea" id="RHEA-COMP:9603"/>
        <dbReference type="ChEBI" id="CHEBI:15378"/>
        <dbReference type="ChEBI" id="CHEBI:58405"/>
        <dbReference type="ChEBI" id="CHEBI:60033"/>
        <dbReference type="ChEBI" id="CHEBI:78435"/>
        <dbReference type="EC" id="2.4.99.28"/>
    </reaction>
</comment>
<evidence type="ECO:0000259" key="19">
    <source>
        <dbReference type="Pfam" id="PF00912"/>
    </source>
</evidence>
<protein>
    <submittedName>
        <fullName evidence="20">Penicillin-binding protein</fullName>
    </submittedName>
</protein>
<dbReference type="EMBL" id="CP046314">
    <property type="protein sequence ID" value="QGS08941.1"/>
    <property type="molecule type" value="Genomic_DNA"/>
</dbReference>
<feature type="domain" description="Glycosyl transferase family 51" evidence="19">
    <location>
        <begin position="67"/>
        <end position="255"/>
    </location>
</feature>
<keyword evidence="2" id="KW-0121">Carboxypeptidase</keyword>
<keyword evidence="7" id="KW-0378">Hydrolase</keyword>
<dbReference type="Pfam" id="PF00905">
    <property type="entry name" value="Transpeptidase"/>
    <property type="match status" value="1"/>
</dbReference>
<keyword evidence="1" id="KW-1003">Cell membrane</keyword>
<proteinExistence type="predicted"/>
<dbReference type="GO" id="GO:0009002">
    <property type="term" value="F:serine-type D-Ala-D-Ala carboxypeptidase activity"/>
    <property type="evidence" value="ECO:0007669"/>
    <property type="project" value="UniProtKB-EC"/>
</dbReference>
<evidence type="ECO:0000256" key="6">
    <source>
        <dbReference type="ARBA" id="ARBA00022692"/>
    </source>
</evidence>
<dbReference type="InterPro" id="IPR001264">
    <property type="entry name" value="Glyco_trans_51"/>
</dbReference>
<dbReference type="RefSeq" id="WP_004633324.1">
    <property type="nucleotide sequence ID" value="NZ_CP046314.1"/>
</dbReference>
<evidence type="ECO:0000256" key="11">
    <source>
        <dbReference type="ARBA" id="ARBA00023136"/>
    </source>
</evidence>
<dbReference type="GO" id="GO:0008955">
    <property type="term" value="F:peptidoglycan glycosyltransferase activity"/>
    <property type="evidence" value="ECO:0007669"/>
    <property type="project" value="UniProtKB-EC"/>
</dbReference>